<organism evidence="2 3">
    <name type="scientific">Nesidiocoris tenuis</name>
    <dbReference type="NCBI Taxonomy" id="355587"/>
    <lineage>
        <taxon>Eukaryota</taxon>
        <taxon>Metazoa</taxon>
        <taxon>Ecdysozoa</taxon>
        <taxon>Arthropoda</taxon>
        <taxon>Hexapoda</taxon>
        <taxon>Insecta</taxon>
        <taxon>Pterygota</taxon>
        <taxon>Neoptera</taxon>
        <taxon>Paraneoptera</taxon>
        <taxon>Hemiptera</taxon>
        <taxon>Heteroptera</taxon>
        <taxon>Panheteroptera</taxon>
        <taxon>Cimicomorpha</taxon>
        <taxon>Miridae</taxon>
        <taxon>Dicyphina</taxon>
        <taxon>Nesidiocoris</taxon>
    </lineage>
</organism>
<evidence type="ECO:0000313" key="2">
    <source>
        <dbReference type="EMBL" id="BES90177.1"/>
    </source>
</evidence>
<dbReference type="Proteomes" id="UP001307889">
    <property type="component" value="Chromosome 2"/>
</dbReference>
<feature type="region of interest" description="Disordered" evidence="1">
    <location>
        <begin position="1"/>
        <end position="34"/>
    </location>
</feature>
<reference evidence="2 3" key="1">
    <citation type="submission" date="2023-09" db="EMBL/GenBank/DDBJ databases">
        <title>Nesidiocoris tenuis whole genome shotgun sequence.</title>
        <authorList>
            <person name="Shibata T."/>
            <person name="Shimoda M."/>
            <person name="Kobayashi T."/>
            <person name="Uehara T."/>
        </authorList>
    </citation>
    <scope>NUCLEOTIDE SEQUENCE [LARGE SCALE GENOMIC DNA]</scope>
    <source>
        <strain evidence="2 3">Japan</strain>
    </source>
</reference>
<name>A0ABN7ACZ8_9HEMI</name>
<dbReference type="EMBL" id="AP028910">
    <property type="protein sequence ID" value="BES90177.1"/>
    <property type="molecule type" value="Genomic_DNA"/>
</dbReference>
<evidence type="ECO:0000256" key="1">
    <source>
        <dbReference type="SAM" id="MobiDB-lite"/>
    </source>
</evidence>
<evidence type="ECO:0000313" key="3">
    <source>
        <dbReference type="Proteomes" id="UP001307889"/>
    </source>
</evidence>
<sequence>MLRWPVEDEVESVEETGKPRSLEGSAARKGVSGRLEGSPWDLDGFGAEKPFSARVPAVLTGQLLNRISFFHILPPSGQNYEFDFSHSCPYSCG</sequence>
<gene>
    <name evidence="2" type="ORF">NTJ_02985</name>
</gene>
<accession>A0ABN7ACZ8</accession>
<keyword evidence="3" id="KW-1185">Reference proteome</keyword>
<protein>
    <submittedName>
        <fullName evidence="2">Uncharacterized protein</fullName>
    </submittedName>
</protein>
<proteinExistence type="predicted"/>